<accession>A0A1D6KFH6</accession>
<feature type="compositionally biased region" description="Low complexity" evidence="1">
    <location>
        <begin position="90"/>
        <end position="102"/>
    </location>
</feature>
<dbReference type="GO" id="GO:0016301">
    <property type="term" value="F:kinase activity"/>
    <property type="evidence" value="ECO:0007669"/>
    <property type="project" value="UniProtKB-KW"/>
</dbReference>
<dbReference type="SMR" id="A0A1D6KFH6"/>
<organism evidence="2">
    <name type="scientific">Zea mays</name>
    <name type="common">Maize</name>
    <dbReference type="NCBI Taxonomy" id="4577"/>
    <lineage>
        <taxon>Eukaryota</taxon>
        <taxon>Viridiplantae</taxon>
        <taxon>Streptophyta</taxon>
        <taxon>Embryophyta</taxon>
        <taxon>Tracheophyta</taxon>
        <taxon>Spermatophyta</taxon>
        <taxon>Magnoliopsida</taxon>
        <taxon>Liliopsida</taxon>
        <taxon>Poales</taxon>
        <taxon>Poaceae</taxon>
        <taxon>PACMAD clade</taxon>
        <taxon>Panicoideae</taxon>
        <taxon>Andropogonodae</taxon>
        <taxon>Andropogoneae</taxon>
        <taxon>Tripsacinae</taxon>
        <taxon>Zea</taxon>
    </lineage>
</organism>
<dbReference type="ExpressionAtlas" id="A0A1D6KFH6">
    <property type="expression patterns" value="baseline"/>
</dbReference>
<dbReference type="InParanoid" id="A0A1D6KFH6"/>
<protein>
    <submittedName>
        <fullName evidence="2">Serine/Threonine-kinase Cx32 related protein</fullName>
    </submittedName>
</protein>
<keyword evidence="2" id="KW-0418">Kinase</keyword>
<evidence type="ECO:0000256" key="1">
    <source>
        <dbReference type="SAM" id="MobiDB-lite"/>
    </source>
</evidence>
<evidence type="ECO:0000313" key="2">
    <source>
        <dbReference type="EMBL" id="ONM01867.1"/>
    </source>
</evidence>
<dbReference type="AlphaFoldDB" id="A0A1D6KFH6"/>
<keyword evidence="2" id="KW-0808">Transferase</keyword>
<reference evidence="2" key="1">
    <citation type="submission" date="2015-12" db="EMBL/GenBank/DDBJ databases">
        <title>Update maize B73 reference genome by single molecule sequencing technologies.</title>
        <authorList>
            <consortium name="Maize Genome Sequencing Project"/>
            <person name="Ware D."/>
        </authorList>
    </citation>
    <scope>NUCLEOTIDE SEQUENCE [LARGE SCALE GENOMIC DNA]</scope>
    <source>
        <tissue evidence="2">Seedling</tissue>
    </source>
</reference>
<sequence length="190" mass="20999">MLEMLSGQRALDSNQPSGQLSLDDWAKPYLADRRRLAWLMDPRFKGQYNSRQGFAQLTLGCLAGEPRSRLSMKEVVETQEQVEATKSRARSGGSESSRAGVCGAPAVAARRWRRPCRVQARRQRPQHQVRAMTLQQGGDDSSCKWCFFPGGGPSKNGAGWTSRNQRAGKVGVDFTEPLGVGEEHGRHSRA</sequence>
<proteinExistence type="predicted"/>
<dbReference type="InterPro" id="IPR050823">
    <property type="entry name" value="Plant_Ser_Thr_Prot_Kinase"/>
</dbReference>
<name>A0A1D6KFH6_MAIZE</name>
<feature type="region of interest" description="Disordered" evidence="1">
    <location>
        <begin position="169"/>
        <end position="190"/>
    </location>
</feature>
<dbReference type="PANTHER" id="PTHR45621">
    <property type="entry name" value="OS01G0588500 PROTEIN-RELATED"/>
    <property type="match status" value="1"/>
</dbReference>
<gene>
    <name evidence="2" type="ORF">ZEAMMB73_Zm00001d030991</name>
</gene>
<dbReference type="EMBL" id="CM007647">
    <property type="protein sequence ID" value="ONM01867.1"/>
    <property type="molecule type" value="Genomic_DNA"/>
</dbReference>
<dbReference type="Gene3D" id="1.10.510.10">
    <property type="entry name" value="Transferase(Phosphotransferase) domain 1"/>
    <property type="match status" value="1"/>
</dbReference>
<feature type="region of interest" description="Disordered" evidence="1">
    <location>
        <begin position="79"/>
        <end position="102"/>
    </location>
</feature>
<feature type="compositionally biased region" description="Basic and acidic residues" evidence="1">
    <location>
        <begin position="181"/>
        <end position="190"/>
    </location>
</feature>